<comment type="caution">
    <text evidence="1">The sequence shown here is derived from an EMBL/GenBank/DDBJ whole genome shotgun (WGS) entry which is preliminary data.</text>
</comment>
<reference evidence="1 2" key="1">
    <citation type="submission" date="2017-09" db="EMBL/GenBank/DDBJ databases">
        <title>Bacterial strain isolated from the female urinary microbiota.</title>
        <authorList>
            <person name="Thomas-White K."/>
            <person name="Kumar N."/>
            <person name="Forster S."/>
            <person name="Putonti C."/>
            <person name="Lawley T."/>
            <person name="Wolfe A.J."/>
        </authorList>
    </citation>
    <scope>NUCLEOTIDE SEQUENCE [LARGE SCALE GENOMIC DNA]</scope>
    <source>
        <strain evidence="1 2">UMB0411</strain>
    </source>
</reference>
<dbReference type="InterPro" id="IPR011664">
    <property type="entry name" value="Abi_system_AbiD/AbiF-like"/>
</dbReference>
<protein>
    <submittedName>
        <fullName evidence="1">DNA-binding protein</fullName>
    </submittedName>
</protein>
<dbReference type="GO" id="GO:0003677">
    <property type="term" value="F:DNA binding"/>
    <property type="evidence" value="ECO:0007669"/>
    <property type="project" value="UniProtKB-KW"/>
</dbReference>
<keyword evidence="1" id="KW-0238">DNA-binding</keyword>
<name>A0A9X7I911_9BIFI</name>
<evidence type="ECO:0000313" key="2">
    <source>
        <dbReference type="Proteomes" id="UP000235293"/>
    </source>
</evidence>
<dbReference type="EMBL" id="PNGY01000001">
    <property type="protein sequence ID" value="PMC54769.1"/>
    <property type="molecule type" value="Genomic_DNA"/>
</dbReference>
<sequence>MSDRLADNSSPLSLLTVLKPGGSSCFSADSKPPKSIDDMIQLMKTRELVVTDENNLKSMLYNCNYYRLSGYFRVFQVDPSSGNNQFKPGSKDVDFLVPYKMDEELRTIILKGTAQVELTLRSRFAYHVANSGGAYTYLNSDSYIKKSNISINNLLSNMNKWLEKSNEVCIKHYKSKKQPIPIWAAVEAFPFDTISRMISLYKDTNVLRKLFDSMGLKTEIRKSSESIHSIVYLRNLCSHHCRLWYKETVISTPSIRDVKNSSLLNGYTDKSIAAALVNLMYLVSKIEKNHNYEMEIKEFLNKNEEYKNGIFNHLHWR</sequence>
<evidence type="ECO:0000313" key="1">
    <source>
        <dbReference type="EMBL" id="PMC54769.1"/>
    </source>
</evidence>
<dbReference type="AlphaFoldDB" id="A0A9X7I911"/>
<dbReference type="Pfam" id="PF07751">
    <property type="entry name" value="Abi_2"/>
    <property type="match status" value="1"/>
</dbReference>
<proteinExistence type="predicted"/>
<gene>
    <name evidence="1" type="ORF">CJ213_01100</name>
</gene>
<accession>A0A9X7I911</accession>
<dbReference type="RefSeq" id="WP_102155173.1">
    <property type="nucleotide sequence ID" value="NZ_PNGY01000001.1"/>
</dbReference>
<dbReference type="Proteomes" id="UP000235293">
    <property type="component" value="Unassembled WGS sequence"/>
</dbReference>
<organism evidence="1 2">
    <name type="scientific">Gardnerella swidsinskii</name>
    <dbReference type="NCBI Taxonomy" id="2792979"/>
    <lineage>
        <taxon>Bacteria</taxon>
        <taxon>Bacillati</taxon>
        <taxon>Actinomycetota</taxon>
        <taxon>Actinomycetes</taxon>
        <taxon>Bifidobacteriales</taxon>
        <taxon>Bifidobacteriaceae</taxon>
        <taxon>Gardnerella</taxon>
    </lineage>
</organism>